<dbReference type="RefSeq" id="WP_130513754.1">
    <property type="nucleotide sequence ID" value="NZ_SHKY01000002.1"/>
</dbReference>
<dbReference type="EMBL" id="SHKY01000002">
    <property type="protein sequence ID" value="RZU46553.1"/>
    <property type="molecule type" value="Genomic_DNA"/>
</dbReference>
<name>A0A4Q7Z9L7_9ACTN</name>
<gene>
    <name evidence="1" type="ORF">EV385_6627</name>
</gene>
<dbReference type="OrthoDB" id="3405383at2"/>
<comment type="caution">
    <text evidence="1">The sequence shown here is derived from an EMBL/GenBank/DDBJ whole genome shotgun (WGS) entry which is preliminary data.</text>
</comment>
<organism evidence="1 2">
    <name type="scientific">Krasilnikovia cinnamomea</name>
    <dbReference type="NCBI Taxonomy" id="349313"/>
    <lineage>
        <taxon>Bacteria</taxon>
        <taxon>Bacillati</taxon>
        <taxon>Actinomycetota</taxon>
        <taxon>Actinomycetes</taxon>
        <taxon>Micromonosporales</taxon>
        <taxon>Micromonosporaceae</taxon>
        <taxon>Krasilnikovia</taxon>
    </lineage>
</organism>
<keyword evidence="2" id="KW-1185">Reference proteome</keyword>
<evidence type="ECO:0000313" key="1">
    <source>
        <dbReference type="EMBL" id="RZU46553.1"/>
    </source>
</evidence>
<protein>
    <submittedName>
        <fullName evidence="1">Uncharacterized protein</fullName>
    </submittedName>
</protein>
<proteinExistence type="predicted"/>
<evidence type="ECO:0000313" key="2">
    <source>
        <dbReference type="Proteomes" id="UP000292564"/>
    </source>
</evidence>
<sequence>MSGSDVIVAALAAGASAGITSTATSAVQDAYAGLKKLLRPWLRGQAREALEADETEPGVWQALIGGELDASGATQDGEVVAAAERLLVLADPTTARTFNITVSSNNGVVAGVISAPVTIHHPPGPPAAPATA</sequence>
<dbReference type="AlphaFoldDB" id="A0A4Q7Z9L7"/>
<accession>A0A4Q7Z9L7</accession>
<reference evidence="1 2" key="1">
    <citation type="submission" date="2019-02" db="EMBL/GenBank/DDBJ databases">
        <title>Sequencing the genomes of 1000 actinobacteria strains.</title>
        <authorList>
            <person name="Klenk H.-P."/>
        </authorList>
    </citation>
    <scope>NUCLEOTIDE SEQUENCE [LARGE SCALE GENOMIC DNA]</scope>
    <source>
        <strain evidence="1 2">DSM 45162</strain>
    </source>
</reference>
<dbReference type="Proteomes" id="UP000292564">
    <property type="component" value="Unassembled WGS sequence"/>
</dbReference>